<keyword evidence="2" id="KW-1185">Reference proteome</keyword>
<dbReference type="GO" id="GO:0009306">
    <property type="term" value="P:protein secretion"/>
    <property type="evidence" value="ECO:0007669"/>
    <property type="project" value="InterPro"/>
</dbReference>
<dbReference type="AlphaFoldDB" id="A0A397JIN8"/>
<sequence length="100" mass="11547">MESYHSLVIHNIITFSSSLCKKKKNEIKLNDTMPLIPIPPPARYKYFISRRGDIGLAIFTGTLAYYFNELENPIVQNDPEKTLMKLTGRKLKRIFSIAEN</sequence>
<dbReference type="EMBL" id="PQFF01000077">
    <property type="protein sequence ID" value="RHZ84440.1"/>
    <property type="molecule type" value="Genomic_DNA"/>
</dbReference>
<organism evidence="1 2">
    <name type="scientific">Diversispora epigaea</name>
    <dbReference type="NCBI Taxonomy" id="1348612"/>
    <lineage>
        <taxon>Eukaryota</taxon>
        <taxon>Fungi</taxon>
        <taxon>Fungi incertae sedis</taxon>
        <taxon>Mucoromycota</taxon>
        <taxon>Glomeromycotina</taxon>
        <taxon>Glomeromycetes</taxon>
        <taxon>Diversisporales</taxon>
        <taxon>Diversisporaceae</taxon>
        <taxon>Diversispora</taxon>
    </lineage>
</organism>
<gene>
    <name evidence="1" type="ORF">Glove_81g40</name>
</gene>
<evidence type="ECO:0000313" key="1">
    <source>
        <dbReference type="EMBL" id="RHZ84440.1"/>
    </source>
</evidence>
<evidence type="ECO:0000313" key="2">
    <source>
        <dbReference type="Proteomes" id="UP000266861"/>
    </source>
</evidence>
<dbReference type="Proteomes" id="UP000266861">
    <property type="component" value="Unassembled WGS sequence"/>
</dbReference>
<dbReference type="OrthoDB" id="2155101at2759"/>
<accession>A0A397JIN8</accession>
<comment type="caution">
    <text evidence="1">The sequence shown here is derived from an EMBL/GenBank/DDBJ whole genome shotgun (WGS) entry which is preliminary data.</text>
</comment>
<name>A0A397JIN8_9GLOM</name>
<reference evidence="1 2" key="1">
    <citation type="submission" date="2018-08" db="EMBL/GenBank/DDBJ databases">
        <title>Genome and evolution of the arbuscular mycorrhizal fungus Diversispora epigaea (formerly Glomus versiforme) and its bacterial endosymbionts.</title>
        <authorList>
            <person name="Sun X."/>
            <person name="Fei Z."/>
            <person name="Harrison M."/>
        </authorList>
    </citation>
    <scope>NUCLEOTIDE SEQUENCE [LARGE SCALE GENOMIC DNA]</scope>
    <source>
        <strain evidence="1 2">IT104</strain>
    </source>
</reference>
<protein>
    <submittedName>
        <fullName evidence="1">Uncharacterized protein</fullName>
    </submittedName>
</protein>
<proteinExistence type="predicted"/>
<dbReference type="Pfam" id="PF11654">
    <property type="entry name" value="NCE101"/>
    <property type="match status" value="1"/>
</dbReference>
<dbReference type="InterPro" id="IPR024242">
    <property type="entry name" value="NCE101"/>
</dbReference>